<name>A0ABW0XXX6_9ACTN</name>
<comment type="caution">
    <text evidence="3">The sequence shown here is derived from an EMBL/GenBank/DDBJ whole genome shotgun (WGS) entry which is preliminary data.</text>
</comment>
<keyword evidence="1" id="KW-0233">DNA recombination</keyword>
<feature type="domain" description="Tyr recombinase" evidence="2">
    <location>
        <begin position="1"/>
        <end position="111"/>
    </location>
</feature>
<protein>
    <submittedName>
        <fullName evidence="3">Tyrosine-type recombinase/integrase</fullName>
    </submittedName>
</protein>
<dbReference type="Pfam" id="PF00589">
    <property type="entry name" value="Phage_integrase"/>
    <property type="match status" value="1"/>
</dbReference>
<dbReference type="EMBL" id="JBHSPC010000164">
    <property type="protein sequence ID" value="MFC5675457.1"/>
    <property type="molecule type" value="Genomic_DNA"/>
</dbReference>
<organism evidence="3 4">
    <name type="scientific">Streptomyces incanus</name>
    <dbReference type="NCBI Taxonomy" id="887453"/>
    <lineage>
        <taxon>Bacteria</taxon>
        <taxon>Bacillati</taxon>
        <taxon>Actinomycetota</taxon>
        <taxon>Actinomycetes</taxon>
        <taxon>Kitasatosporales</taxon>
        <taxon>Streptomycetaceae</taxon>
        <taxon>Streptomyces</taxon>
    </lineage>
</organism>
<evidence type="ECO:0000313" key="3">
    <source>
        <dbReference type="EMBL" id="MFC5675457.1"/>
    </source>
</evidence>
<evidence type="ECO:0000256" key="1">
    <source>
        <dbReference type="ARBA" id="ARBA00023172"/>
    </source>
</evidence>
<sequence length="137" mass="14680">MPTSVLAAVRFHVERYGVGHDGYLLHAHHGGEVLDSNYRTEFKAAVRRAGFGDEPWTAHTLRHFFASSAIAGGVSLLEVSRWLGHSTIQITADIYGHLTPDAGGRLRAVMDQVLTGASVVGADREDRAGSVLTTGAE</sequence>
<dbReference type="PROSITE" id="PS51898">
    <property type="entry name" value="TYR_RECOMBINASE"/>
    <property type="match status" value="1"/>
</dbReference>
<dbReference type="InterPro" id="IPR011010">
    <property type="entry name" value="DNA_brk_join_enz"/>
</dbReference>
<accession>A0ABW0XXX6</accession>
<dbReference type="InterPro" id="IPR013762">
    <property type="entry name" value="Integrase-like_cat_sf"/>
</dbReference>
<dbReference type="Gene3D" id="1.10.443.10">
    <property type="entry name" value="Intergrase catalytic core"/>
    <property type="match status" value="1"/>
</dbReference>
<dbReference type="InterPro" id="IPR002104">
    <property type="entry name" value="Integrase_catalytic"/>
</dbReference>
<proteinExistence type="predicted"/>
<dbReference type="Proteomes" id="UP001596183">
    <property type="component" value="Unassembled WGS sequence"/>
</dbReference>
<dbReference type="RefSeq" id="WP_381220531.1">
    <property type="nucleotide sequence ID" value="NZ_JBHSPC010000164.1"/>
</dbReference>
<evidence type="ECO:0000259" key="2">
    <source>
        <dbReference type="PROSITE" id="PS51898"/>
    </source>
</evidence>
<keyword evidence="4" id="KW-1185">Reference proteome</keyword>
<reference evidence="4" key="1">
    <citation type="journal article" date="2019" name="Int. J. Syst. Evol. Microbiol.">
        <title>The Global Catalogue of Microorganisms (GCM) 10K type strain sequencing project: providing services to taxonomists for standard genome sequencing and annotation.</title>
        <authorList>
            <consortium name="The Broad Institute Genomics Platform"/>
            <consortium name="The Broad Institute Genome Sequencing Center for Infectious Disease"/>
            <person name="Wu L."/>
            <person name="Ma J."/>
        </authorList>
    </citation>
    <scope>NUCLEOTIDE SEQUENCE [LARGE SCALE GENOMIC DNA]</scope>
    <source>
        <strain evidence="4">JCM 13852</strain>
    </source>
</reference>
<gene>
    <name evidence="3" type="ORF">ACFP2V_37015</name>
</gene>
<evidence type="ECO:0000313" key="4">
    <source>
        <dbReference type="Proteomes" id="UP001596183"/>
    </source>
</evidence>
<dbReference type="SUPFAM" id="SSF56349">
    <property type="entry name" value="DNA breaking-rejoining enzymes"/>
    <property type="match status" value="1"/>
</dbReference>